<dbReference type="PROSITE" id="PS50125">
    <property type="entry name" value="GUANYLATE_CYCLASE_2"/>
    <property type="match status" value="1"/>
</dbReference>
<dbReference type="GO" id="GO:0009190">
    <property type="term" value="P:cyclic nucleotide biosynthetic process"/>
    <property type="evidence" value="ECO:0007669"/>
    <property type="project" value="InterPro"/>
</dbReference>
<dbReference type="InterPro" id="IPR001054">
    <property type="entry name" value="A/G_cyclase"/>
</dbReference>
<sequence length="243" mass="27654">MKSNHINYDYLKSFDRIDKIIDGSDNSFEEVDSIPLRDKLSYNNGFYVNCSAIFVDIRKSSQLTNVHLRPKLAKLYRVFISEVVATMNGNALCAEINIIGDCVSGIFNTPYRQNIDGVLSTAAQIASLIDVINCKFSKKGIEQIEVGIGISYGRALMIKAGYNGSGINDIVWVGDVVNESSKLCDASDDNQIVVSKTFYDNLNDENQELFKYDYFEKVYYNKIHDVDMNNWYKENCKQENSWF</sequence>
<dbReference type="OrthoDB" id="359296at2157"/>
<dbReference type="AlphaFoldDB" id="A0A0E3ST89"/>
<dbReference type="Gene3D" id="3.30.70.1230">
    <property type="entry name" value="Nucleotide cyclase"/>
    <property type="match status" value="1"/>
</dbReference>
<dbReference type="RefSeq" id="WP_048206006.1">
    <property type="nucleotide sequence ID" value="NZ_CP009518.1"/>
</dbReference>
<evidence type="ECO:0000313" key="2">
    <source>
        <dbReference type="EMBL" id="AKB85983.1"/>
    </source>
</evidence>
<accession>A0A0E3ST89</accession>
<dbReference type="Proteomes" id="UP000033048">
    <property type="component" value="Chromosome"/>
</dbReference>
<reference evidence="2 3" key="1">
    <citation type="submission" date="2014-07" db="EMBL/GenBank/DDBJ databases">
        <title>Methanogenic archaea and the global carbon cycle.</title>
        <authorList>
            <person name="Henriksen J.R."/>
            <person name="Luke J."/>
            <person name="Reinhart S."/>
            <person name="Benedict M.N."/>
            <person name="Youngblut N.D."/>
            <person name="Metcalf M.E."/>
            <person name="Whitaker R.J."/>
            <person name="Metcalf W.W."/>
        </authorList>
    </citation>
    <scope>NUCLEOTIDE SEQUENCE [LARGE SCALE GENOMIC DNA]</scope>
    <source>
        <strain evidence="2 3">MM1</strain>
    </source>
</reference>
<dbReference type="GO" id="GO:0035556">
    <property type="term" value="P:intracellular signal transduction"/>
    <property type="evidence" value="ECO:0007669"/>
    <property type="project" value="InterPro"/>
</dbReference>
<feature type="domain" description="Guanylate cyclase" evidence="1">
    <location>
        <begin position="51"/>
        <end position="184"/>
    </location>
</feature>
<evidence type="ECO:0000313" key="3">
    <source>
        <dbReference type="Proteomes" id="UP000033048"/>
    </source>
</evidence>
<dbReference type="PATRIC" id="fig|1434104.5.peg.2095"/>
<keyword evidence="3" id="KW-1185">Reference proteome</keyword>
<dbReference type="HOGENOM" id="CLU_1141572_0_0_2"/>
<dbReference type="EMBL" id="CP009518">
    <property type="protein sequence ID" value="AKB85983.1"/>
    <property type="molecule type" value="Genomic_DNA"/>
</dbReference>
<dbReference type="KEGG" id="mmet:MCMEM_1930"/>
<evidence type="ECO:0000259" key="1">
    <source>
        <dbReference type="PROSITE" id="PS50125"/>
    </source>
</evidence>
<dbReference type="CDD" id="cd07302">
    <property type="entry name" value="CHD"/>
    <property type="match status" value="1"/>
</dbReference>
<dbReference type="GeneID" id="24894507"/>
<proteinExistence type="predicted"/>
<protein>
    <recommendedName>
        <fullName evidence="1">Guanylate cyclase domain-containing protein</fullName>
    </recommendedName>
</protein>
<name>A0A0E3ST89_METMT</name>
<dbReference type="Pfam" id="PF00211">
    <property type="entry name" value="Guanylate_cyc"/>
    <property type="match status" value="1"/>
</dbReference>
<dbReference type="InterPro" id="IPR029787">
    <property type="entry name" value="Nucleotide_cyclase"/>
</dbReference>
<dbReference type="SUPFAM" id="SSF55073">
    <property type="entry name" value="Nucleotide cyclase"/>
    <property type="match status" value="1"/>
</dbReference>
<gene>
    <name evidence="2" type="ORF">MCMEM_1930</name>
</gene>
<organism evidence="2 3">
    <name type="scientific">Methanococcoides methylutens MM1</name>
    <dbReference type="NCBI Taxonomy" id="1434104"/>
    <lineage>
        <taxon>Archaea</taxon>
        <taxon>Methanobacteriati</taxon>
        <taxon>Methanobacteriota</taxon>
        <taxon>Stenosarchaea group</taxon>
        <taxon>Methanomicrobia</taxon>
        <taxon>Methanosarcinales</taxon>
        <taxon>Methanosarcinaceae</taxon>
        <taxon>Methanococcoides</taxon>
    </lineage>
</organism>